<evidence type="ECO:0000256" key="2">
    <source>
        <dbReference type="ARBA" id="ARBA00022525"/>
    </source>
</evidence>
<evidence type="ECO:0000256" key="7">
    <source>
        <dbReference type="ARBA" id="ARBA00023326"/>
    </source>
</evidence>
<keyword evidence="3" id="KW-0858">Xylan degradation</keyword>
<keyword evidence="2" id="KW-0964">Secreted</keyword>
<protein>
    <recommendedName>
        <fullName evidence="8">Phospholipase/carboxylesterase/thioesterase domain-containing protein</fullName>
    </recommendedName>
</protein>
<dbReference type="InterPro" id="IPR003140">
    <property type="entry name" value="PLipase/COase/thioEstase"/>
</dbReference>
<evidence type="ECO:0000256" key="5">
    <source>
        <dbReference type="ARBA" id="ARBA00022801"/>
    </source>
</evidence>
<dbReference type="Pfam" id="PF02230">
    <property type="entry name" value="Abhydrolase_2"/>
    <property type="match status" value="1"/>
</dbReference>
<dbReference type="PANTHER" id="PTHR38050:SF2">
    <property type="entry name" value="FERULOYL ESTERASE C-RELATED"/>
    <property type="match status" value="1"/>
</dbReference>
<evidence type="ECO:0000313" key="9">
    <source>
        <dbReference type="EMBL" id="SUZ63355.1"/>
    </source>
</evidence>
<evidence type="ECO:0000256" key="3">
    <source>
        <dbReference type="ARBA" id="ARBA00022651"/>
    </source>
</evidence>
<comment type="subcellular location">
    <subcellularLocation>
        <location evidence="1">Secreted</location>
    </subcellularLocation>
</comment>
<evidence type="ECO:0000256" key="1">
    <source>
        <dbReference type="ARBA" id="ARBA00004613"/>
    </source>
</evidence>
<evidence type="ECO:0000256" key="4">
    <source>
        <dbReference type="ARBA" id="ARBA00022729"/>
    </source>
</evidence>
<feature type="domain" description="Phospholipase/carboxylesterase/thioesterase" evidence="8">
    <location>
        <begin position="161"/>
        <end position="241"/>
    </location>
</feature>
<dbReference type="InterPro" id="IPR029058">
    <property type="entry name" value="AB_hydrolase_fold"/>
</dbReference>
<proteinExistence type="predicted"/>
<dbReference type="PROSITE" id="PS51257">
    <property type="entry name" value="PROKAR_LIPOPROTEIN"/>
    <property type="match status" value="1"/>
</dbReference>
<name>A0A381P8T1_9ZZZZ</name>
<keyword evidence="4" id="KW-0732">Signal</keyword>
<organism evidence="9">
    <name type="scientific">marine metagenome</name>
    <dbReference type="NCBI Taxonomy" id="408172"/>
    <lineage>
        <taxon>unclassified sequences</taxon>
        <taxon>metagenomes</taxon>
        <taxon>ecological metagenomes</taxon>
    </lineage>
</organism>
<reference evidence="9" key="1">
    <citation type="submission" date="2018-05" db="EMBL/GenBank/DDBJ databases">
        <authorList>
            <person name="Lanie J.A."/>
            <person name="Ng W.-L."/>
            <person name="Kazmierczak K.M."/>
            <person name="Andrzejewski T.M."/>
            <person name="Davidsen T.M."/>
            <person name="Wayne K.J."/>
            <person name="Tettelin H."/>
            <person name="Glass J.I."/>
            <person name="Rusch D."/>
            <person name="Podicherti R."/>
            <person name="Tsui H.-C.T."/>
            <person name="Winkler M.E."/>
        </authorList>
    </citation>
    <scope>NUCLEOTIDE SEQUENCE</scope>
</reference>
<sequence length="364" mass="40784">MNVRIKILLLSIFICILSSCVKTNTSENFEKKTMSWQGIDREYLIFLPTSYTFKEELPLVVGLHGYTGTASGFEKETTKGMNLHAEYRNYIAVYPQGVNFWGKANGMPFFVSSWNDLESNAPPRGGERPICINSRGEYPRPKECKEYSHCAWTGCYDDIGFIKKVIEEVAENYSVDRSRIYLSGMSNGGAMAHRFACIHPEILAAAASISGSIPRDRSCAPKIPVSYLQVFGDKDTVTPIKGDVSADGWFYEKPEVSFNKWAESMGCTKEVVVADLLTGKNNNLVCNSRSKCALGKTLEVTNCLVPDGGHAWPGQNPGVGYCRSEKQRESMPNQNECIDNNGKEINWGNELIWEFFSKHRRENV</sequence>
<dbReference type="GO" id="GO:0045493">
    <property type="term" value="P:xylan catabolic process"/>
    <property type="evidence" value="ECO:0007669"/>
    <property type="project" value="UniProtKB-KW"/>
</dbReference>
<dbReference type="AlphaFoldDB" id="A0A381P8T1"/>
<dbReference type="InterPro" id="IPR043595">
    <property type="entry name" value="FaeB/C/D"/>
</dbReference>
<dbReference type="SUPFAM" id="SSF53474">
    <property type="entry name" value="alpha/beta-Hydrolases"/>
    <property type="match status" value="1"/>
</dbReference>
<keyword evidence="7" id="KW-0624">Polysaccharide degradation</keyword>
<dbReference type="GO" id="GO:0030600">
    <property type="term" value="F:feruloyl esterase activity"/>
    <property type="evidence" value="ECO:0007669"/>
    <property type="project" value="InterPro"/>
</dbReference>
<dbReference type="GO" id="GO:0005576">
    <property type="term" value="C:extracellular region"/>
    <property type="evidence" value="ECO:0007669"/>
    <property type="project" value="UniProtKB-SubCell"/>
</dbReference>
<gene>
    <name evidence="9" type="ORF">METZ01_LOCUS16209</name>
</gene>
<dbReference type="Gene3D" id="3.40.50.1820">
    <property type="entry name" value="alpha/beta hydrolase"/>
    <property type="match status" value="1"/>
</dbReference>
<keyword evidence="5" id="KW-0378">Hydrolase</keyword>
<keyword evidence="6" id="KW-0119">Carbohydrate metabolism</keyword>
<dbReference type="EMBL" id="UINC01000914">
    <property type="protein sequence ID" value="SUZ63355.1"/>
    <property type="molecule type" value="Genomic_DNA"/>
</dbReference>
<evidence type="ECO:0000256" key="6">
    <source>
        <dbReference type="ARBA" id="ARBA00023277"/>
    </source>
</evidence>
<dbReference type="PANTHER" id="PTHR38050">
    <property type="match status" value="1"/>
</dbReference>
<evidence type="ECO:0000259" key="8">
    <source>
        <dbReference type="Pfam" id="PF02230"/>
    </source>
</evidence>
<accession>A0A381P8T1</accession>